<feature type="non-terminal residue" evidence="5">
    <location>
        <position position="259"/>
    </location>
</feature>
<evidence type="ECO:0000256" key="2">
    <source>
        <dbReference type="ARBA" id="ARBA00023110"/>
    </source>
</evidence>
<keyword evidence="2" id="KW-0697">Rotamase</keyword>
<protein>
    <recommendedName>
        <fullName evidence="1">peptidylprolyl isomerase</fullName>
        <ecNumber evidence="1">5.2.1.8</ecNumber>
    </recommendedName>
</protein>
<dbReference type="Gene3D" id="2.40.100.10">
    <property type="entry name" value="Cyclophilin-like"/>
    <property type="match status" value="1"/>
</dbReference>
<feature type="non-terminal residue" evidence="5">
    <location>
        <position position="1"/>
    </location>
</feature>
<evidence type="ECO:0000256" key="3">
    <source>
        <dbReference type="ARBA" id="ARBA00023235"/>
    </source>
</evidence>
<dbReference type="SUPFAM" id="SSF50891">
    <property type="entry name" value="Cyclophilin-like"/>
    <property type="match status" value="1"/>
</dbReference>
<evidence type="ECO:0000313" key="5">
    <source>
        <dbReference type="EMBL" id="SVD28572.1"/>
    </source>
</evidence>
<dbReference type="InterPro" id="IPR020892">
    <property type="entry name" value="Cyclophilin-type_PPIase_CS"/>
</dbReference>
<feature type="domain" description="PPIase cyclophilin-type" evidence="4">
    <location>
        <begin position="65"/>
        <end position="211"/>
    </location>
</feature>
<dbReference type="AlphaFoldDB" id="A0A382U3M7"/>
<reference evidence="5" key="1">
    <citation type="submission" date="2018-05" db="EMBL/GenBank/DDBJ databases">
        <authorList>
            <person name="Lanie J.A."/>
            <person name="Ng W.-L."/>
            <person name="Kazmierczak K.M."/>
            <person name="Andrzejewski T.M."/>
            <person name="Davidsen T.M."/>
            <person name="Wayne K.J."/>
            <person name="Tettelin H."/>
            <person name="Glass J.I."/>
            <person name="Rusch D."/>
            <person name="Podicherti R."/>
            <person name="Tsui H.-C.T."/>
            <person name="Winkler M.E."/>
        </authorList>
    </citation>
    <scope>NUCLEOTIDE SEQUENCE</scope>
</reference>
<accession>A0A382U3M7</accession>
<name>A0A382U3M7_9ZZZZ</name>
<sequence length="259" mass="28716">VVKAKQLNLKLLTIIIMLVFCFTSTGLAFAQNDDKIVVFHVCTSYAGITEAGEPADNVGYCTEPGKLIVELFFDDAPNTAESFLKLSESDYYTNTLFHRIIPGFMIQGGDPNSKNWSFPSEWGVGGEKYGGGNLEAEFNNIKHDRGIVSMARSTHPDSAGSQFFIVHEKSPHLDGQYTVFGRIITQESYDTLDKIANLEVASNNKPLEPILAEIKKTEIITINDFTKGEIALNPPERGGWLPSVEKRYSNAEYGFSFMP</sequence>
<proteinExistence type="predicted"/>
<dbReference type="EMBL" id="UINC01141058">
    <property type="protein sequence ID" value="SVD28572.1"/>
    <property type="molecule type" value="Genomic_DNA"/>
</dbReference>
<dbReference type="InterPro" id="IPR002130">
    <property type="entry name" value="Cyclophilin-type_PPIase_dom"/>
</dbReference>
<evidence type="ECO:0000259" key="4">
    <source>
        <dbReference type="PROSITE" id="PS50072"/>
    </source>
</evidence>
<dbReference type="PROSITE" id="PS50072">
    <property type="entry name" value="CSA_PPIASE_2"/>
    <property type="match status" value="1"/>
</dbReference>
<organism evidence="5">
    <name type="scientific">marine metagenome</name>
    <dbReference type="NCBI Taxonomy" id="408172"/>
    <lineage>
        <taxon>unclassified sequences</taxon>
        <taxon>metagenomes</taxon>
        <taxon>ecological metagenomes</taxon>
    </lineage>
</organism>
<dbReference type="InterPro" id="IPR044666">
    <property type="entry name" value="Cyclophilin_A-like"/>
</dbReference>
<keyword evidence="3" id="KW-0413">Isomerase</keyword>
<dbReference type="EC" id="5.2.1.8" evidence="1"/>
<dbReference type="InterPro" id="IPR029000">
    <property type="entry name" value="Cyclophilin-like_dom_sf"/>
</dbReference>
<dbReference type="PRINTS" id="PR00153">
    <property type="entry name" value="CSAPPISMRASE"/>
</dbReference>
<dbReference type="PANTHER" id="PTHR45625:SF4">
    <property type="entry name" value="PEPTIDYLPROLYL ISOMERASE DOMAIN AND WD REPEAT-CONTAINING PROTEIN 1"/>
    <property type="match status" value="1"/>
</dbReference>
<dbReference type="GO" id="GO:0003755">
    <property type="term" value="F:peptidyl-prolyl cis-trans isomerase activity"/>
    <property type="evidence" value="ECO:0007669"/>
    <property type="project" value="UniProtKB-KW"/>
</dbReference>
<gene>
    <name evidence="5" type="ORF">METZ01_LOCUS381426</name>
</gene>
<dbReference type="GO" id="GO:0006457">
    <property type="term" value="P:protein folding"/>
    <property type="evidence" value="ECO:0007669"/>
    <property type="project" value="InterPro"/>
</dbReference>
<evidence type="ECO:0000256" key="1">
    <source>
        <dbReference type="ARBA" id="ARBA00013194"/>
    </source>
</evidence>
<dbReference type="Pfam" id="PF00160">
    <property type="entry name" value="Pro_isomerase"/>
    <property type="match status" value="1"/>
</dbReference>
<dbReference type="PROSITE" id="PS00170">
    <property type="entry name" value="CSA_PPIASE_1"/>
    <property type="match status" value="1"/>
</dbReference>
<dbReference type="PANTHER" id="PTHR45625">
    <property type="entry name" value="PEPTIDYL-PROLYL CIS-TRANS ISOMERASE-RELATED"/>
    <property type="match status" value="1"/>
</dbReference>
<dbReference type="CDD" id="cd00317">
    <property type="entry name" value="cyclophilin"/>
    <property type="match status" value="1"/>
</dbReference>